<organism evidence="1 2">
    <name type="scientific">Oidiodendron maius (strain Zn)</name>
    <dbReference type="NCBI Taxonomy" id="913774"/>
    <lineage>
        <taxon>Eukaryota</taxon>
        <taxon>Fungi</taxon>
        <taxon>Dikarya</taxon>
        <taxon>Ascomycota</taxon>
        <taxon>Pezizomycotina</taxon>
        <taxon>Leotiomycetes</taxon>
        <taxon>Leotiomycetes incertae sedis</taxon>
        <taxon>Myxotrichaceae</taxon>
        <taxon>Oidiodendron</taxon>
    </lineage>
</organism>
<dbReference type="SUPFAM" id="SSF48452">
    <property type="entry name" value="TPR-like"/>
    <property type="match status" value="1"/>
</dbReference>
<reference evidence="1 2" key="1">
    <citation type="submission" date="2014-04" db="EMBL/GenBank/DDBJ databases">
        <authorList>
            <consortium name="DOE Joint Genome Institute"/>
            <person name="Kuo A."/>
            <person name="Martino E."/>
            <person name="Perotto S."/>
            <person name="Kohler A."/>
            <person name="Nagy L.G."/>
            <person name="Floudas D."/>
            <person name="Copeland A."/>
            <person name="Barry K.W."/>
            <person name="Cichocki N."/>
            <person name="Veneault-Fourrey C."/>
            <person name="LaButti K."/>
            <person name="Lindquist E.A."/>
            <person name="Lipzen A."/>
            <person name="Lundell T."/>
            <person name="Morin E."/>
            <person name="Murat C."/>
            <person name="Sun H."/>
            <person name="Tunlid A."/>
            <person name="Henrissat B."/>
            <person name="Grigoriev I.V."/>
            <person name="Hibbett D.S."/>
            <person name="Martin F."/>
            <person name="Nordberg H.P."/>
            <person name="Cantor M.N."/>
            <person name="Hua S.X."/>
        </authorList>
    </citation>
    <scope>NUCLEOTIDE SEQUENCE [LARGE SCALE GENOMIC DNA]</scope>
    <source>
        <strain evidence="1 2">Zn</strain>
    </source>
</reference>
<sequence length="117" mass="13329">MSTHRVPADDIVQRINLHLLRCATLLACEQPNLGLKDANRALGLAESERIYHLRSKSHLYRGLCFRKLARWVEASSAFTKAANIRSWASRVGELKSEAEENIDALEAEWPKKVRFVD</sequence>
<dbReference type="OrthoDB" id="3928392at2759"/>
<dbReference type="InParanoid" id="A0A0C3HDP7"/>
<reference evidence="2" key="2">
    <citation type="submission" date="2015-01" db="EMBL/GenBank/DDBJ databases">
        <title>Evolutionary Origins and Diversification of the Mycorrhizal Mutualists.</title>
        <authorList>
            <consortium name="DOE Joint Genome Institute"/>
            <consortium name="Mycorrhizal Genomics Consortium"/>
            <person name="Kohler A."/>
            <person name="Kuo A."/>
            <person name="Nagy L.G."/>
            <person name="Floudas D."/>
            <person name="Copeland A."/>
            <person name="Barry K.W."/>
            <person name="Cichocki N."/>
            <person name="Veneault-Fourrey C."/>
            <person name="LaButti K."/>
            <person name="Lindquist E.A."/>
            <person name="Lipzen A."/>
            <person name="Lundell T."/>
            <person name="Morin E."/>
            <person name="Murat C."/>
            <person name="Riley R."/>
            <person name="Ohm R."/>
            <person name="Sun H."/>
            <person name="Tunlid A."/>
            <person name="Henrissat B."/>
            <person name="Grigoriev I.V."/>
            <person name="Hibbett D.S."/>
            <person name="Martin F."/>
        </authorList>
    </citation>
    <scope>NUCLEOTIDE SEQUENCE [LARGE SCALE GENOMIC DNA]</scope>
    <source>
        <strain evidence="2">Zn</strain>
    </source>
</reference>
<keyword evidence="2" id="KW-1185">Reference proteome</keyword>
<dbReference type="EMBL" id="KN832871">
    <property type="protein sequence ID" value="KIN06366.1"/>
    <property type="molecule type" value="Genomic_DNA"/>
</dbReference>
<dbReference type="AlphaFoldDB" id="A0A0C3HDP7"/>
<evidence type="ECO:0000313" key="1">
    <source>
        <dbReference type="EMBL" id="KIN06366.1"/>
    </source>
</evidence>
<dbReference type="Gene3D" id="1.25.40.10">
    <property type="entry name" value="Tetratricopeptide repeat domain"/>
    <property type="match status" value="1"/>
</dbReference>
<dbReference type="InterPro" id="IPR011990">
    <property type="entry name" value="TPR-like_helical_dom_sf"/>
</dbReference>
<evidence type="ECO:0000313" key="2">
    <source>
        <dbReference type="Proteomes" id="UP000054321"/>
    </source>
</evidence>
<gene>
    <name evidence="1" type="ORF">OIDMADRAFT_176444</name>
</gene>
<protein>
    <submittedName>
        <fullName evidence="1">Uncharacterized protein</fullName>
    </submittedName>
</protein>
<name>A0A0C3HDP7_OIDMZ</name>
<proteinExistence type="predicted"/>
<dbReference type="Proteomes" id="UP000054321">
    <property type="component" value="Unassembled WGS sequence"/>
</dbReference>
<accession>A0A0C3HDP7</accession>
<dbReference type="HOGENOM" id="CLU_2085473_0_0_1"/>